<evidence type="ECO:0000256" key="3">
    <source>
        <dbReference type="SAM" id="MobiDB-lite"/>
    </source>
</evidence>
<dbReference type="PANTHER" id="PTHR43877">
    <property type="entry name" value="AMINOALKYLPHOSPHONATE N-ACETYLTRANSFERASE-RELATED-RELATED"/>
    <property type="match status" value="1"/>
</dbReference>
<evidence type="ECO:0000313" key="5">
    <source>
        <dbReference type="EMBL" id="MXP64319.1"/>
    </source>
</evidence>
<dbReference type="Gene3D" id="3.40.630.30">
    <property type="match status" value="1"/>
</dbReference>
<proteinExistence type="predicted"/>
<dbReference type="InterPro" id="IPR000182">
    <property type="entry name" value="GNAT_dom"/>
</dbReference>
<dbReference type="GO" id="GO:0016747">
    <property type="term" value="F:acyltransferase activity, transferring groups other than amino-acyl groups"/>
    <property type="evidence" value="ECO:0007669"/>
    <property type="project" value="InterPro"/>
</dbReference>
<protein>
    <submittedName>
        <fullName evidence="5">GNAT family N-acetyltransferase</fullName>
    </submittedName>
</protein>
<keyword evidence="1 5" id="KW-0808">Transferase</keyword>
<sequence length="224" mass="23150">MSPARPILPAELPALLALNNRHAPAVNALTLPEFAALAEGALLALAAWEDREARALLLAFGPAGPARGPNHAWIRTHAPGAAYVDRIVVDGPAQGRGLGRALYGALAERAAACGLAELGCEVNLAPPNPESLAFHARLGFRRLGEATDPRNGKRVAYLGCPAAQFLRSAATSPLSGGARLNTSQSQSAGASLPGDPPITRLMSKGMVAAPQDRAASIRRRGELA</sequence>
<dbReference type="AlphaFoldDB" id="A0A845BLN2"/>
<organism evidence="5 6">
    <name type="scientific">Teichococcus coralli</name>
    <dbReference type="NCBI Taxonomy" id="2545983"/>
    <lineage>
        <taxon>Bacteria</taxon>
        <taxon>Pseudomonadati</taxon>
        <taxon>Pseudomonadota</taxon>
        <taxon>Alphaproteobacteria</taxon>
        <taxon>Acetobacterales</taxon>
        <taxon>Roseomonadaceae</taxon>
        <taxon>Roseomonas</taxon>
    </lineage>
</organism>
<accession>A0A845BLN2</accession>
<dbReference type="Proteomes" id="UP000460715">
    <property type="component" value="Unassembled WGS sequence"/>
</dbReference>
<dbReference type="InterPro" id="IPR050832">
    <property type="entry name" value="Bact_Acetyltransf"/>
</dbReference>
<dbReference type="OrthoDB" id="6182349at2"/>
<dbReference type="Pfam" id="PF00583">
    <property type="entry name" value="Acetyltransf_1"/>
    <property type="match status" value="1"/>
</dbReference>
<comment type="caution">
    <text evidence="5">The sequence shown here is derived from an EMBL/GenBank/DDBJ whole genome shotgun (WGS) entry which is preliminary data.</text>
</comment>
<feature type="region of interest" description="Disordered" evidence="3">
    <location>
        <begin position="174"/>
        <end position="224"/>
    </location>
</feature>
<evidence type="ECO:0000256" key="2">
    <source>
        <dbReference type="ARBA" id="ARBA00023315"/>
    </source>
</evidence>
<dbReference type="RefSeq" id="WP_160937438.1">
    <property type="nucleotide sequence ID" value="NZ_SNVJ01000010.1"/>
</dbReference>
<gene>
    <name evidence="5" type="ORF">E0493_13290</name>
</gene>
<evidence type="ECO:0000256" key="1">
    <source>
        <dbReference type="ARBA" id="ARBA00022679"/>
    </source>
</evidence>
<dbReference type="EMBL" id="SNVJ01000010">
    <property type="protein sequence ID" value="MXP64319.1"/>
    <property type="molecule type" value="Genomic_DNA"/>
</dbReference>
<feature type="compositionally biased region" description="Polar residues" evidence="3">
    <location>
        <begin position="174"/>
        <end position="189"/>
    </location>
</feature>
<feature type="domain" description="N-acetyltransferase" evidence="4">
    <location>
        <begin position="2"/>
        <end position="163"/>
    </location>
</feature>
<dbReference type="PANTHER" id="PTHR43877:SF2">
    <property type="entry name" value="AMINOALKYLPHOSPHONATE N-ACETYLTRANSFERASE-RELATED"/>
    <property type="match status" value="1"/>
</dbReference>
<dbReference type="SUPFAM" id="SSF55729">
    <property type="entry name" value="Acyl-CoA N-acyltransferases (Nat)"/>
    <property type="match status" value="1"/>
</dbReference>
<keyword evidence="2" id="KW-0012">Acyltransferase</keyword>
<keyword evidence="6" id="KW-1185">Reference proteome</keyword>
<evidence type="ECO:0000259" key="4">
    <source>
        <dbReference type="PROSITE" id="PS51186"/>
    </source>
</evidence>
<reference evidence="5 6" key="1">
    <citation type="submission" date="2019-03" db="EMBL/GenBank/DDBJ databases">
        <title>Roseomonas sp. a novel Roseomonas species isolated from Sea whip Gorgonian.</title>
        <authorList>
            <person name="Li F."/>
            <person name="Pan X."/>
            <person name="Huang S."/>
            <person name="Li Z."/>
            <person name="Meng B."/>
        </authorList>
    </citation>
    <scope>NUCLEOTIDE SEQUENCE [LARGE SCALE GENOMIC DNA]</scope>
    <source>
        <strain evidence="5 6">M0104</strain>
    </source>
</reference>
<dbReference type="PROSITE" id="PS51186">
    <property type="entry name" value="GNAT"/>
    <property type="match status" value="1"/>
</dbReference>
<dbReference type="CDD" id="cd04301">
    <property type="entry name" value="NAT_SF"/>
    <property type="match status" value="1"/>
</dbReference>
<dbReference type="InterPro" id="IPR016181">
    <property type="entry name" value="Acyl_CoA_acyltransferase"/>
</dbReference>
<evidence type="ECO:0000313" key="6">
    <source>
        <dbReference type="Proteomes" id="UP000460715"/>
    </source>
</evidence>
<name>A0A845BLN2_9PROT</name>